<dbReference type="GO" id="GO:0003700">
    <property type="term" value="F:DNA-binding transcription factor activity"/>
    <property type="evidence" value="ECO:0007669"/>
    <property type="project" value="TreeGrafter"/>
</dbReference>
<evidence type="ECO:0000313" key="7">
    <source>
        <dbReference type="EMBL" id="RBP43669.1"/>
    </source>
</evidence>
<feature type="compositionally biased region" description="Polar residues" evidence="5">
    <location>
        <begin position="8"/>
        <end position="21"/>
    </location>
</feature>
<protein>
    <submittedName>
        <fullName evidence="7">TetR family transcriptional regulator</fullName>
    </submittedName>
</protein>
<accession>A0A366HL47</accession>
<dbReference type="PANTHER" id="PTHR30055">
    <property type="entry name" value="HTH-TYPE TRANSCRIPTIONAL REGULATOR RUTR"/>
    <property type="match status" value="1"/>
</dbReference>
<dbReference type="PROSITE" id="PS50977">
    <property type="entry name" value="HTH_TETR_2"/>
    <property type="match status" value="1"/>
</dbReference>
<feature type="region of interest" description="Disordered" evidence="5">
    <location>
        <begin position="1"/>
        <end position="24"/>
    </location>
</feature>
<keyword evidence="2 4" id="KW-0238">DNA-binding</keyword>
<keyword evidence="8" id="KW-1185">Reference proteome</keyword>
<dbReference type="SUPFAM" id="SSF46689">
    <property type="entry name" value="Homeodomain-like"/>
    <property type="match status" value="1"/>
</dbReference>
<keyword evidence="3" id="KW-0804">Transcription</keyword>
<dbReference type="Gene3D" id="1.10.357.10">
    <property type="entry name" value="Tetracycline Repressor, domain 2"/>
    <property type="match status" value="1"/>
</dbReference>
<evidence type="ECO:0000256" key="4">
    <source>
        <dbReference type="PROSITE-ProRule" id="PRU00335"/>
    </source>
</evidence>
<evidence type="ECO:0000313" key="8">
    <source>
        <dbReference type="Proteomes" id="UP000253426"/>
    </source>
</evidence>
<dbReference type="Proteomes" id="UP000253426">
    <property type="component" value="Unassembled WGS sequence"/>
</dbReference>
<sequence length="259" mass="29613">MTRKKNLTESQKPANVGTVTATRKERERQAREELILDHAQRLFRRDGYQDVNLDELAQAVEYSKGTIYLHFQSKEDLALAVATRALRHRADLFERALKFTGGSRERIRAIGYACVEFMLTYPNYFSAELMLKSDSFWEKASEAQRQKHAVEGGRCFRTVHKAIIDGQTSGDLPPSPHMTTELQAFSLIAMTMGSHIMTQVHDLRVLAGIEDAATIVRVNQDLVLDGMGWKPLFRDFDYASSDKRIHDEIFPESNWFKAK</sequence>
<evidence type="ECO:0000256" key="5">
    <source>
        <dbReference type="SAM" id="MobiDB-lite"/>
    </source>
</evidence>
<gene>
    <name evidence="7" type="ORF">DES53_10567</name>
</gene>
<dbReference type="Gene3D" id="1.10.10.60">
    <property type="entry name" value="Homeodomain-like"/>
    <property type="match status" value="1"/>
</dbReference>
<dbReference type="InterPro" id="IPR050109">
    <property type="entry name" value="HTH-type_TetR-like_transc_reg"/>
</dbReference>
<dbReference type="OrthoDB" id="116240at2"/>
<dbReference type="Pfam" id="PF00440">
    <property type="entry name" value="TetR_N"/>
    <property type="match status" value="1"/>
</dbReference>
<organism evidence="7 8">
    <name type="scientific">Roseimicrobium gellanilyticum</name>
    <dbReference type="NCBI Taxonomy" id="748857"/>
    <lineage>
        <taxon>Bacteria</taxon>
        <taxon>Pseudomonadati</taxon>
        <taxon>Verrucomicrobiota</taxon>
        <taxon>Verrucomicrobiia</taxon>
        <taxon>Verrucomicrobiales</taxon>
        <taxon>Verrucomicrobiaceae</taxon>
        <taxon>Roseimicrobium</taxon>
    </lineage>
</organism>
<dbReference type="AlphaFoldDB" id="A0A366HL47"/>
<dbReference type="InterPro" id="IPR009057">
    <property type="entry name" value="Homeodomain-like_sf"/>
</dbReference>
<dbReference type="PRINTS" id="PR00455">
    <property type="entry name" value="HTHTETR"/>
</dbReference>
<dbReference type="InterPro" id="IPR001647">
    <property type="entry name" value="HTH_TetR"/>
</dbReference>
<evidence type="ECO:0000256" key="2">
    <source>
        <dbReference type="ARBA" id="ARBA00023125"/>
    </source>
</evidence>
<evidence type="ECO:0000256" key="3">
    <source>
        <dbReference type="ARBA" id="ARBA00023163"/>
    </source>
</evidence>
<dbReference type="EMBL" id="QNRR01000005">
    <property type="protein sequence ID" value="RBP43669.1"/>
    <property type="molecule type" value="Genomic_DNA"/>
</dbReference>
<keyword evidence="1" id="KW-0805">Transcription regulation</keyword>
<proteinExistence type="predicted"/>
<reference evidence="7 8" key="1">
    <citation type="submission" date="2018-06" db="EMBL/GenBank/DDBJ databases">
        <title>Genomic Encyclopedia of Type Strains, Phase IV (KMG-IV): sequencing the most valuable type-strain genomes for metagenomic binning, comparative biology and taxonomic classification.</title>
        <authorList>
            <person name="Goeker M."/>
        </authorList>
    </citation>
    <scope>NUCLEOTIDE SEQUENCE [LARGE SCALE GENOMIC DNA]</scope>
    <source>
        <strain evidence="7 8">DSM 25532</strain>
    </source>
</reference>
<dbReference type="GO" id="GO:0000976">
    <property type="term" value="F:transcription cis-regulatory region binding"/>
    <property type="evidence" value="ECO:0007669"/>
    <property type="project" value="TreeGrafter"/>
</dbReference>
<evidence type="ECO:0000256" key="1">
    <source>
        <dbReference type="ARBA" id="ARBA00023015"/>
    </source>
</evidence>
<evidence type="ECO:0000259" key="6">
    <source>
        <dbReference type="PROSITE" id="PS50977"/>
    </source>
</evidence>
<feature type="domain" description="HTH tetR-type" evidence="6">
    <location>
        <begin position="29"/>
        <end position="89"/>
    </location>
</feature>
<dbReference type="PANTHER" id="PTHR30055:SF234">
    <property type="entry name" value="HTH-TYPE TRANSCRIPTIONAL REGULATOR BETI"/>
    <property type="match status" value="1"/>
</dbReference>
<name>A0A366HL47_9BACT</name>
<comment type="caution">
    <text evidence="7">The sequence shown here is derived from an EMBL/GenBank/DDBJ whole genome shotgun (WGS) entry which is preliminary data.</text>
</comment>
<feature type="DNA-binding region" description="H-T-H motif" evidence="4">
    <location>
        <begin position="52"/>
        <end position="71"/>
    </location>
</feature>